<dbReference type="AlphaFoldDB" id="A0A8S4FY07"/>
<feature type="region of interest" description="Disordered" evidence="1">
    <location>
        <begin position="265"/>
        <end position="293"/>
    </location>
</feature>
<feature type="compositionally biased region" description="Polar residues" evidence="1">
    <location>
        <begin position="101"/>
        <end position="110"/>
    </location>
</feature>
<comment type="caution">
    <text evidence="3">The sequence shown here is derived from an EMBL/GenBank/DDBJ whole genome shotgun (WGS) entry which is preliminary data.</text>
</comment>
<dbReference type="Proteomes" id="UP000653454">
    <property type="component" value="Unassembled WGS sequence"/>
</dbReference>
<feature type="chain" id="PRO_5035754599" evidence="2">
    <location>
        <begin position="21"/>
        <end position="333"/>
    </location>
</feature>
<gene>
    <name evidence="3" type="ORF">PLXY2_LOCUS11353</name>
</gene>
<feature type="compositionally biased region" description="Polar residues" evidence="1">
    <location>
        <begin position="22"/>
        <end position="33"/>
    </location>
</feature>
<evidence type="ECO:0000313" key="3">
    <source>
        <dbReference type="EMBL" id="CAG9133099.1"/>
    </source>
</evidence>
<accession>A0A8S4FY07</accession>
<feature type="region of interest" description="Disordered" evidence="1">
    <location>
        <begin position="205"/>
        <end position="240"/>
    </location>
</feature>
<proteinExistence type="predicted"/>
<dbReference type="EMBL" id="CAJHNJ030000057">
    <property type="protein sequence ID" value="CAG9133099.1"/>
    <property type="molecule type" value="Genomic_DNA"/>
</dbReference>
<organism evidence="3 4">
    <name type="scientific">Plutella xylostella</name>
    <name type="common">Diamondback moth</name>
    <name type="synonym">Plutella maculipennis</name>
    <dbReference type="NCBI Taxonomy" id="51655"/>
    <lineage>
        <taxon>Eukaryota</taxon>
        <taxon>Metazoa</taxon>
        <taxon>Ecdysozoa</taxon>
        <taxon>Arthropoda</taxon>
        <taxon>Hexapoda</taxon>
        <taxon>Insecta</taxon>
        <taxon>Pterygota</taxon>
        <taxon>Neoptera</taxon>
        <taxon>Endopterygota</taxon>
        <taxon>Lepidoptera</taxon>
        <taxon>Glossata</taxon>
        <taxon>Ditrysia</taxon>
        <taxon>Yponomeutoidea</taxon>
        <taxon>Plutellidae</taxon>
        <taxon>Plutella</taxon>
    </lineage>
</organism>
<feature type="signal peptide" evidence="2">
    <location>
        <begin position="1"/>
        <end position="20"/>
    </location>
</feature>
<feature type="region of interest" description="Disordered" evidence="1">
    <location>
        <begin position="20"/>
        <end position="110"/>
    </location>
</feature>
<protein>
    <submittedName>
        <fullName evidence="3">(diamondback moth) hypothetical protein</fullName>
    </submittedName>
</protein>
<evidence type="ECO:0000256" key="2">
    <source>
        <dbReference type="SAM" id="SignalP"/>
    </source>
</evidence>
<feature type="compositionally biased region" description="Basic and acidic residues" evidence="1">
    <location>
        <begin position="212"/>
        <end position="222"/>
    </location>
</feature>
<evidence type="ECO:0000256" key="1">
    <source>
        <dbReference type="SAM" id="MobiDB-lite"/>
    </source>
</evidence>
<sequence>MKSKRVLIFVCSFLISGLYATDPTTDGQQNETGNEVYVPETSPPALKSNATENIDETTNRKSAASDNDGSEIIVVNDEYDDQVNNNTKINEHEKTDPPNGEQGQTTVGNNQQEDLWTCLNTESDFMMCHLKASKKGVRQGYFNKKFGKATIPNTPPKGFDKTKHLNSLVGGMRPWVNFLRKHPKEAMYFFNKDVDFENLAQFVNNTSNNEEQVPKTEDKTSENSEDEDNEKPPTHPIKFMDSITDCLNTEPNLFKCYMKVSSQYPDQSSQRSARDGEEDSMPEVPPPEVNGTRLWSMGDSIREWVRFLTRNQQAAMLRDFAMMGWTGDNDESK</sequence>
<reference evidence="3" key="1">
    <citation type="submission" date="2020-11" db="EMBL/GenBank/DDBJ databases">
        <authorList>
            <person name="Whiteford S."/>
        </authorList>
    </citation>
    <scope>NUCLEOTIDE SEQUENCE</scope>
</reference>
<keyword evidence="2" id="KW-0732">Signal</keyword>
<keyword evidence="4" id="KW-1185">Reference proteome</keyword>
<evidence type="ECO:0000313" key="4">
    <source>
        <dbReference type="Proteomes" id="UP000653454"/>
    </source>
</evidence>
<name>A0A8S4FY07_PLUXY</name>